<dbReference type="Gene3D" id="3.20.20.80">
    <property type="entry name" value="Glycosidases"/>
    <property type="match status" value="1"/>
</dbReference>
<dbReference type="SUPFAM" id="SSF51445">
    <property type="entry name" value="(Trans)glycosidases"/>
    <property type="match status" value="1"/>
</dbReference>
<dbReference type="EMBL" id="JBHSAW010000007">
    <property type="protein sequence ID" value="MFC4096422.1"/>
    <property type="molecule type" value="Genomic_DNA"/>
</dbReference>
<protein>
    <submittedName>
        <fullName evidence="5">Beta-galactosidase</fullName>
        <ecNumber evidence="5">3.2.1.23</ecNumber>
    </submittedName>
</protein>
<evidence type="ECO:0000256" key="1">
    <source>
        <dbReference type="ARBA" id="ARBA00008875"/>
    </source>
</evidence>
<evidence type="ECO:0000256" key="2">
    <source>
        <dbReference type="ARBA" id="ARBA00022801"/>
    </source>
</evidence>
<dbReference type="Proteomes" id="UP001595814">
    <property type="component" value="Unassembled WGS sequence"/>
</dbReference>
<evidence type="ECO:0000259" key="4">
    <source>
        <dbReference type="Pfam" id="PF01229"/>
    </source>
</evidence>
<dbReference type="EC" id="3.2.1.23" evidence="5"/>
<proteinExistence type="inferred from homology"/>
<keyword evidence="6" id="KW-1185">Reference proteome</keyword>
<evidence type="ECO:0000256" key="3">
    <source>
        <dbReference type="ARBA" id="ARBA00023295"/>
    </source>
</evidence>
<sequence length="491" mass="56633">MKTYFRFSHLFVTLIGFLSYAQNKQDITYSSIGELQPRSSHEITASNWSIGGETMDRDFTDFDQWKQYLGATGAKKIRLQAGWAKCERKKGEYNFEWLDKIIDEVIAQGVEPWLQTSYGNPIYEGGGMPNLSGGFPVSVEALAAWDQWVMALVNRYKGRVKIWEIWNESDLNSENTPEAYSKLFVRTAEIIKSKIPEAKIYALSLAHIETEYVASFLDYLKKANKLHLVDVITLHGYTYRPEEIYPKYEKIQHLIQSYSDHIIIGQGELGCPSENQSYYALKNYPWTETSQSKWLLRKLLGDLGRDIPSLYFTIIDMNYVRVLGKENGKVVQLKNPIYTVNTKGLIKSKKDNTVDYLKPSYFAYQNLTSIFDHSLKRIPNYPYIIDTSGSLSVYGYRADSSDYQIVTIWENEDTPTDSTKKTSNDFEFANGNFVDPVYVDMRTGKVYEIPKSDWTKKGTYYKFMNIPIYDSPILIAEKSLIKLKSDKNKPE</sequence>
<dbReference type="Pfam" id="PF01229">
    <property type="entry name" value="Glyco_hydro_39"/>
    <property type="match status" value="1"/>
</dbReference>
<dbReference type="InterPro" id="IPR051923">
    <property type="entry name" value="Glycosyl_Hydrolase_39"/>
</dbReference>
<keyword evidence="3 5" id="KW-0326">Glycosidase</keyword>
<dbReference type="PANTHER" id="PTHR12631:SF10">
    <property type="entry name" value="BETA-XYLOSIDASE-LIKE PROTEIN-RELATED"/>
    <property type="match status" value="1"/>
</dbReference>
<comment type="caution">
    <text evidence="5">The sequence shown here is derived from an EMBL/GenBank/DDBJ whole genome shotgun (WGS) entry which is preliminary data.</text>
</comment>
<comment type="similarity">
    <text evidence="1">Belongs to the glycosyl hydrolase 39 family.</text>
</comment>
<evidence type="ECO:0000313" key="5">
    <source>
        <dbReference type="EMBL" id="MFC4096422.1"/>
    </source>
</evidence>
<dbReference type="InterPro" id="IPR049166">
    <property type="entry name" value="GH39_cat"/>
</dbReference>
<gene>
    <name evidence="5" type="ORF">ACFOUT_11100</name>
</gene>
<evidence type="ECO:0000313" key="6">
    <source>
        <dbReference type="Proteomes" id="UP001595814"/>
    </source>
</evidence>
<dbReference type="RefSeq" id="WP_192463645.1">
    <property type="nucleotide sequence ID" value="NZ_JACYFJ010000010.1"/>
</dbReference>
<name>A0ABV8JNJ4_9FLAO</name>
<dbReference type="GO" id="GO:0004565">
    <property type="term" value="F:beta-galactosidase activity"/>
    <property type="evidence" value="ECO:0007669"/>
    <property type="project" value="UniProtKB-EC"/>
</dbReference>
<keyword evidence="2 5" id="KW-0378">Hydrolase</keyword>
<organism evidence="5 6">
    <name type="scientific">Euzebyella saccharophila</name>
    <dbReference type="NCBI Taxonomy" id="679664"/>
    <lineage>
        <taxon>Bacteria</taxon>
        <taxon>Pseudomonadati</taxon>
        <taxon>Bacteroidota</taxon>
        <taxon>Flavobacteriia</taxon>
        <taxon>Flavobacteriales</taxon>
        <taxon>Flavobacteriaceae</taxon>
        <taxon>Euzebyella</taxon>
    </lineage>
</organism>
<accession>A0ABV8JNJ4</accession>
<dbReference type="PANTHER" id="PTHR12631">
    <property type="entry name" value="ALPHA-L-IDURONIDASE"/>
    <property type="match status" value="1"/>
</dbReference>
<reference evidence="6" key="1">
    <citation type="journal article" date="2019" name="Int. J. Syst. Evol. Microbiol.">
        <title>The Global Catalogue of Microorganisms (GCM) 10K type strain sequencing project: providing services to taxonomists for standard genome sequencing and annotation.</title>
        <authorList>
            <consortium name="The Broad Institute Genomics Platform"/>
            <consortium name="The Broad Institute Genome Sequencing Center for Infectious Disease"/>
            <person name="Wu L."/>
            <person name="Ma J."/>
        </authorList>
    </citation>
    <scope>NUCLEOTIDE SEQUENCE [LARGE SCALE GENOMIC DNA]</scope>
    <source>
        <strain evidence="6">CECT 7477</strain>
    </source>
</reference>
<dbReference type="InterPro" id="IPR017853">
    <property type="entry name" value="GH"/>
</dbReference>
<feature type="domain" description="Glycosyl hydrolases family 39 N-terminal catalytic" evidence="4">
    <location>
        <begin position="90"/>
        <end position="239"/>
    </location>
</feature>